<evidence type="ECO:0000313" key="1">
    <source>
        <dbReference type="EMBL" id="KKN96784.1"/>
    </source>
</evidence>
<comment type="caution">
    <text evidence="1">The sequence shown here is derived from an EMBL/GenBank/DDBJ whole genome shotgun (WGS) entry which is preliminary data.</text>
</comment>
<sequence length="121" mass="13982">MIFKDLIKQDEFAGHMVLCVLTAHAQDVANGDFRKVPGWENIDGRELDIILSIDGVEVPFQPAMERMAECREEWIKKEAFNLFQEKLSGKFPEIGDLLEQIEQKIRDVARETLGIELEEDY</sequence>
<gene>
    <name evidence="1" type="ORF">LCGC14_0164280</name>
</gene>
<reference evidence="1" key="1">
    <citation type="journal article" date="2015" name="Nature">
        <title>Complex archaea that bridge the gap between prokaryotes and eukaryotes.</title>
        <authorList>
            <person name="Spang A."/>
            <person name="Saw J.H."/>
            <person name="Jorgensen S.L."/>
            <person name="Zaremba-Niedzwiedzka K."/>
            <person name="Martijn J."/>
            <person name="Lind A.E."/>
            <person name="van Eijk R."/>
            <person name="Schleper C."/>
            <person name="Guy L."/>
            <person name="Ettema T.J."/>
        </authorList>
    </citation>
    <scope>NUCLEOTIDE SEQUENCE</scope>
</reference>
<protein>
    <submittedName>
        <fullName evidence="1">Uncharacterized protein</fullName>
    </submittedName>
</protein>
<dbReference type="EMBL" id="LAZR01000062">
    <property type="protein sequence ID" value="KKN96784.1"/>
    <property type="molecule type" value="Genomic_DNA"/>
</dbReference>
<proteinExistence type="predicted"/>
<dbReference type="AlphaFoldDB" id="A0A0F9UYJ6"/>
<name>A0A0F9UYJ6_9ZZZZ</name>
<accession>A0A0F9UYJ6</accession>
<organism evidence="1">
    <name type="scientific">marine sediment metagenome</name>
    <dbReference type="NCBI Taxonomy" id="412755"/>
    <lineage>
        <taxon>unclassified sequences</taxon>
        <taxon>metagenomes</taxon>
        <taxon>ecological metagenomes</taxon>
    </lineage>
</organism>